<reference evidence="8" key="2">
    <citation type="submission" date="2023-06" db="EMBL/GenBank/DDBJ databases">
        <authorList>
            <person name="Swenson N.G."/>
            <person name="Wegrzyn J.L."/>
            <person name="Mcevoy S.L."/>
        </authorList>
    </citation>
    <scope>NUCLEOTIDE SEQUENCE</scope>
    <source>
        <strain evidence="8">NS2018</strain>
        <tissue evidence="8">Leaf</tissue>
    </source>
</reference>
<keyword evidence="3" id="KW-0862">Zinc</keyword>
<dbReference type="AlphaFoldDB" id="A0AA39S1Z6"/>
<evidence type="ECO:0000259" key="7">
    <source>
        <dbReference type="PROSITE" id="PS50966"/>
    </source>
</evidence>
<sequence>MKKRFHRKDVTDIMDNAARSYSEIHYDRHMEELRRLRKGAYDYAIDAGPHKWSRVHCPQRRYMLMTTNVAECINSCLKFARQLPLMTLAEFIRNMLQKWFHDRHTNARSMRHRLTNAAYLVILKRVEKCSYMTVNAVDWNIFSVRHKGKQWTVDLARKTCTCNKFQMDFLPCSHALAAARYMTLSIYRFIVPKRESHCFHCCRERNLDFTSLCADYYKRETFIDAYSVPIMPIGHPSSWVVPFDIAVRVVLNTKTKRQSGRPMEGRHASSSERTTTQSCRRCGQPGHNSRRCSNPPIVNEGPSRIVPKEYHRRCIIYYSTGHNKQTCLEKDSTVE</sequence>
<evidence type="ECO:0000313" key="9">
    <source>
        <dbReference type="Proteomes" id="UP001168877"/>
    </source>
</evidence>
<dbReference type="InterPro" id="IPR001878">
    <property type="entry name" value="Znf_CCHC"/>
</dbReference>
<comment type="caution">
    <text evidence="8">The sequence shown here is derived from an EMBL/GenBank/DDBJ whole genome shotgun (WGS) entry which is preliminary data.</text>
</comment>
<dbReference type="InterPro" id="IPR007527">
    <property type="entry name" value="Znf_SWIM"/>
</dbReference>
<name>A0AA39S1Z6_ACESA</name>
<gene>
    <name evidence="8" type="ORF">LWI29_015660</name>
</gene>
<dbReference type="SMART" id="SM00575">
    <property type="entry name" value="ZnF_PMZ"/>
    <property type="match status" value="1"/>
</dbReference>
<feature type="domain" description="CCHC-type" evidence="6">
    <location>
        <begin position="279"/>
        <end position="294"/>
    </location>
</feature>
<proteinExistence type="predicted"/>
<dbReference type="GO" id="GO:0008270">
    <property type="term" value="F:zinc ion binding"/>
    <property type="evidence" value="ECO:0007669"/>
    <property type="project" value="UniProtKB-KW"/>
</dbReference>
<feature type="region of interest" description="Disordered" evidence="5">
    <location>
        <begin position="255"/>
        <end position="300"/>
    </location>
</feature>
<reference evidence="8" key="1">
    <citation type="journal article" date="2022" name="Plant J.">
        <title>Strategies of tolerance reflected in two North American maple genomes.</title>
        <authorList>
            <person name="McEvoy S.L."/>
            <person name="Sezen U.U."/>
            <person name="Trouern-Trend A."/>
            <person name="McMahon S.M."/>
            <person name="Schaberg P.G."/>
            <person name="Yang J."/>
            <person name="Wegrzyn J.L."/>
            <person name="Swenson N.G."/>
        </authorList>
    </citation>
    <scope>NUCLEOTIDE SEQUENCE</scope>
    <source>
        <strain evidence="8">NS2018</strain>
    </source>
</reference>
<dbReference type="Proteomes" id="UP001168877">
    <property type="component" value="Unassembled WGS sequence"/>
</dbReference>
<evidence type="ECO:0008006" key="10">
    <source>
        <dbReference type="Google" id="ProtNLM"/>
    </source>
</evidence>
<evidence type="ECO:0000256" key="5">
    <source>
        <dbReference type="SAM" id="MobiDB-lite"/>
    </source>
</evidence>
<keyword evidence="1" id="KW-0479">Metal-binding</keyword>
<evidence type="ECO:0000256" key="2">
    <source>
        <dbReference type="ARBA" id="ARBA00022771"/>
    </source>
</evidence>
<evidence type="ECO:0000259" key="6">
    <source>
        <dbReference type="PROSITE" id="PS50158"/>
    </source>
</evidence>
<evidence type="ECO:0000256" key="3">
    <source>
        <dbReference type="ARBA" id="ARBA00022833"/>
    </source>
</evidence>
<evidence type="ECO:0000256" key="4">
    <source>
        <dbReference type="PROSITE-ProRule" id="PRU00047"/>
    </source>
</evidence>
<dbReference type="Pfam" id="PF04434">
    <property type="entry name" value="SWIM"/>
    <property type="match status" value="1"/>
</dbReference>
<dbReference type="PROSITE" id="PS50158">
    <property type="entry name" value="ZF_CCHC"/>
    <property type="match status" value="1"/>
</dbReference>
<dbReference type="EMBL" id="JAUESC010000384">
    <property type="protein sequence ID" value="KAK0581595.1"/>
    <property type="molecule type" value="Genomic_DNA"/>
</dbReference>
<feature type="domain" description="SWIM-type" evidence="7">
    <location>
        <begin position="151"/>
        <end position="183"/>
    </location>
</feature>
<dbReference type="Gene3D" id="4.10.60.10">
    <property type="entry name" value="Zinc finger, CCHC-type"/>
    <property type="match status" value="1"/>
</dbReference>
<organism evidence="8 9">
    <name type="scientific">Acer saccharum</name>
    <name type="common">Sugar maple</name>
    <dbReference type="NCBI Taxonomy" id="4024"/>
    <lineage>
        <taxon>Eukaryota</taxon>
        <taxon>Viridiplantae</taxon>
        <taxon>Streptophyta</taxon>
        <taxon>Embryophyta</taxon>
        <taxon>Tracheophyta</taxon>
        <taxon>Spermatophyta</taxon>
        <taxon>Magnoliopsida</taxon>
        <taxon>eudicotyledons</taxon>
        <taxon>Gunneridae</taxon>
        <taxon>Pentapetalae</taxon>
        <taxon>rosids</taxon>
        <taxon>malvids</taxon>
        <taxon>Sapindales</taxon>
        <taxon>Sapindaceae</taxon>
        <taxon>Hippocastanoideae</taxon>
        <taxon>Acereae</taxon>
        <taxon>Acer</taxon>
    </lineage>
</organism>
<dbReference type="PANTHER" id="PTHR31973:SF195">
    <property type="entry name" value="MUDR FAMILY TRANSPOSASE"/>
    <property type="match status" value="1"/>
</dbReference>
<dbReference type="InterPro" id="IPR006564">
    <property type="entry name" value="Znf_PMZ"/>
</dbReference>
<dbReference type="PANTHER" id="PTHR31973">
    <property type="entry name" value="POLYPROTEIN, PUTATIVE-RELATED"/>
    <property type="match status" value="1"/>
</dbReference>
<keyword evidence="9" id="KW-1185">Reference proteome</keyword>
<dbReference type="PROSITE" id="PS50966">
    <property type="entry name" value="ZF_SWIM"/>
    <property type="match status" value="1"/>
</dbReference>
<keyword evidence="2 4" id="KW-0863">Zinc-finger</keyword>
<evidence type="ECO:0000313" key="8">
    <source>
        <dbReference type="EMBL" id="KAK0581595.1"/>
    </source>
</evidence>
<protein>
    <recommendedName>
        <fullName evidence="10">SWIM-type domain-containing protein</fullName>
    </recommendedName>
</protein>
<accession>A0AA39S1Z6</accession>
<evidence type="ECO:0000256" key="1">
    <source>
        <dbReference type="ARBA" id="ARBA00022723"/>
    </source>
</evidence>
<dbReference type="GO" id="GO:0003676">
    <property type="term" value="F:nucleic acid binding"/>
    <property type="evidence" value="ECO:0007669"/>
    <property type="project" value="InterPro"/>
</dbReference>